<dbReference type="OrthoDB" id="3265817at2759"/>
<keyword evidence="2" id="KW-1185">Reference proteome</keyword>
<dbReference type="AlphaFoldDB" id="A0A0D0DX57"/>
<dbReference type="Proteomes" id="UP000054538">
    <property type="component" value="Unassembled WGS sequence"/>
</dbReference>
<organism evidence="1 2">
    <name type="scientific">Paxillus rubicundulus Ve08.2h10</name>
    <dbReference type="NCBI Taxonomy" id="930991"/>
    <lineage>
        <taxon>Eukaryota</taxon>
        <taxon>Fungi</taxon>
        <taxon>Dikarya</taxon>
        <taxon>Basidiomycota</taxon>
        <taxon>Agaricomycotina</taxon>
        <taxon>Agaricomycetes</taxon>
        <taxon>Agaricomycetidae</taxon>
        <taxon>Boletales</taxon>
        <taxon>Paxilineae</taxon>
        <taxon>Paxillaceae</taxon>
        <taxon>Paxillus</taxon>
    </lineage>
</organism>
<reference evidence="2" key="2">
    <citation type="submission" date="2015-01" db="EMBL/GenBank/DDBJ databases">
        <title>Evolutionary Origins and Diversification of the Mycorrhizal Mutualists.</title>
        <authorList>
            <consortium name="DOE Joint Genome Institute"/>
            <consortium name="Mycorrhizal Genomics Consortium"/>
            <person name="Kohler A."/>
            <person name="Kuo A."/>
            <person name="Nagy L.G."/>
            <person name="Floudas D."/>
            <person name="Copeland A."/>
            <person name="Barry K.W."/>
            <person name="Cichocki N."/>
            <person name="Veneault-Fourrey C."/>
            <person name="LaButti K."/>
            <person name="Lindquist E.A."/>
            <person name="Lipzen A."/>
            <person name="Lundell T."/>
            <person name="Morin E."/>
            <person name="Murat C."/>
            <person name="Riley R."/>
            <person name="Ohm R."/>
            <person name="Sun H."/>
            <person name="Tunlid A."/>
            <person name="Henrissat B."/>
            <person name="Grigoriev I.V."/>
            <person name="Hibbett D.S."/>
            <person name="Martin F."/>
        </authorList>
    </citation>
    <scope>NUCLEOTIDE SEQUENCE [LARGE SCALE GENOMIC DNA]</scope>
    <source>
        <strain evidence="2">Ve08.2h10</strain>
    </source>
</reference>
<accession>A0A0D0DX57</accession>
<name>A0A0D0DX57_9AGAM</name>
<proteinExistence type="predicted"/>
<dbReference type="HOGENOM" id="CLU_1200169_0_0_1"/>
<reference evidence="1 2" key="1">
    <citation type="submission" date="2014-04" db="EMBL/GenBank/DDBJ databases">
        <authorList>
            <consortium name="DOE Joint Genome Institute"/>
            <person name="Kuo A."/>
            <person name="Kohler A."/>
            <person name="Jargeat P."/>
            <person name="Nagy L.G."/>
            <person name="Floudas D."/>
            <person name="Copeland A."/>
            <person name="Barry K.W."/>
            <person name="Cichocki N."/>
            <person name="Veneault-Fourrey C."/>
            <person name="LaButti K."/>
            <person name="Lindquist E.A."/>
            <person name="Lipzen A."/>
            <person name="Lundell T."/>
            <person name="Morin E."/>
            <person name="Murat C."/>
            <person name="Sun H."/>
            <person name="Tunlid A."/>
            <person name="Henrissat B."/>
            <person name="Grigoriev I.V."/>
            <person name="Hibbett D.S."/>
            <person name="Martin F."/>
            <person name="Nordberg H.P."/>
            <person name="Cantor M.N."/>
            <person name="Hua S.X."/>
        </authorList>
    </citation>
    <scope>NUCLEOTIDE SEQUENCE [LARGE SCALE GENOMIC DNA]</scope>
    <source>
        <strain evidence="1 2">Ve08.2h10</strain>
    </source>
</reference>
<sequence>MPSNPSLLDLHEVHEIALAADLSSDPHSVNSSPTLVVSESSLSSRSSACSSPRYTPSVKFGPLPQIDPHRQRSLAPLGVSARSRRKRIAAQEAGSLLWADPSVPEELMEDPLVTFGKFIVNATKHLWRRVRKRSTAAAQKHEHSQPTELVIEVTPGGCGGNSGESAEGTMKLGGGGVVHPRRASWSSPTECWTLTGEVGERRFRRSTGDLPAPATVSPSQSVLFVPSTLSH</sequence>
<protein>
    <submittedName>
        <fullName evidence="1">Uncharacterized protein</fullName>
    </submittedName>
</protein>
<evidence type="ECO:0000313" key="2">
    <source>
        <dbReference type="Proteomes" id="UP000054538"/>
    </source>
</evidence>
<gene>
    <name evidence="1" type="ORF">PAXRUDRAFT_8433</name>
</gene>
<evidence type="ECO:0000313" key="1">
    <source>
        <dbReference type="EMBL" id="KIL00074.1"/>
    </source>
</evidence>
<dbReference type="EMBL" id="KN824842">
    <property type="protein sequence ID" value="KIL00074.1"/>
    <property type="molecule type" value="Genomic_DNA"/>
</dbReference>
<dbReference type="InParanoid" id="A0A0D0DX57"/>